<dbReference type="KEGG" id="sla:SERLADRAFT_461993"/>
<dbReference type="RefSeq" id="XP_007315945.1">
    <property type="nucleotide sequence ID" value="XM_007315883.1"/>
</dbReference>
<feature type="compositionally biased region" description="Low complexity" evidence="1">
    <location>
        <begin position="154"/>
        <end position="176"/>
    </location>
</feature>
<feature type="compositionally biased region" description="Basic and acidic residues" evidence="1">
    <location>
        <begin position="310"/>
        <end position="319"/>
    </location>
</feature>
<feature type="compositionally biased region" description="Pro residues" evidence="1">
    <location>
        <begin position="55"/>
        <end position="66"/>
    </location>
</feature>
<dbReference type="AlphaFoldDB" id="F8NMC0"/>
<feature type="compositionally biased region" description="Low complexity" evidence="1">
    <location>
        <begin position="245"/>
        <end position="254"/>
    </location>
</feature>
<feature type="region of interest" description="Disordered" evidence="1">
    <location>
        <begin position="48"/>
        <end position="79"/>
    </location>
</feature>
<dbReference type="OrthoDB" id="3358418at2759"/>
<evidence type="ECO:0000256" key="1">
    <source>
        <dbReference type="SAM" id="MobiDB-lite"/>
    </source>
</evidence>
<feature type="region of interest" description="Disordered" evidence="1">
    <location>
        <begin position="310"/>
        <end position="332"/>
    </location>
</feature>
<sequence length="619" mass="69336">MPTSELSDALNPHVVQTRSRPSNASPLYSDSLQPVIQRPQQYVPHRSELELAISEPPPQAAAPPSSPHNTVARSRNVNSGGVHAVQELLRLLTSTKEAQEIERKRRVAWEQEQEAKYALKQAEMERRMLEMRQEIASLKSVIGTHGPTSSFTTPSNSAAVSQSSFSPPTVEQQPTPSTSPRPTPVSVTNSSFQAHLASVSSAQPSTSRFQSVHPDDNVSEANAMELHALSPSFSPPARFISVDPSSSRQGGASSARKRQTPASDEEESSDSSSGTPPVRPLKRRSHHDTRCLTIQHAMRNHILRVMQVESDKELPDSHPEGTSLGSNDPVRFVWDKTPKQSVHNGRMKARVLKDLKINRTLYKHVPDKEFNKKSLDSVFDQAFVTLRQKFKAQRDASIAQIQRQREDAKSMKARRLSRKKGKLTNRSEARNRLEAFEHITFDGAFQVECMSSEESEAEEDALGNRSIFLRVRGFPWRSTRLQRFFDMLDEEETFDKTLKPKRGTGRKERCAGPMKDGFLLPPKGVANWMISRRWMNQMRISQCDVLDLLRDAVIDPPGFDWNQFRALGDESEDEIQNHMGHASGMQDSAQLYNLHSEITTSTPTTLSSSSLHNALAPIS</sequence>
<dbReference type="GeneID" id="18818307"/>
<dbReference type="Proteomes" id="UP000008064">
    <property type="component" value="Unassembled WGS sequence"/>
</dbReference>
<accession>F8NMC0</accession>
<evidence type="ECO:0000313" key="2">
    <source>
        <dbReference type="EMBL" id="EGO27854.1"/>
    </source>
</evidence>
<feature type="region of interest" description="Disordered" evidence="1">
    <location>
        <begin position="140"/>
        <end position="214"/>
    </location>
</feature>
<organism>
    <name type="scientific">Serpula lacrymans var. lacrymans (strain S7.9)</name>
    <name type="common">Dry rot fungus</name>
    <dbReference type="NCBI Taxonomy" id="578457"/>
    <lineage>
        <taxon>Eukaryota</taxon>
        <taxon>Fungi</taxon>
        <taxon>Dikarya</taxon>
        <taxon>Basidiomycota</taxon>
        <taxon>Agaricomycotina</taxon>
        <taxon>Agaricomycetes</taxon>
        <taxon>Agaricomycetidae</taxon>
        <taxon>Boletales</taxon>
        <taxon>Coniophorineae</taxon>
        <taxon>Serpulaceae</taxon>
        <taxon>Serpula</taxon>
    </lineage>
</organism>
<name>F8NMC0_SERL9</name>
<feature type="compositionally biased region" description="Polar residues" evidence="1">
    <location>
        <begin position="198"/>
        <end position="210"/>
    </location>
</feature>
<feature type="region of interest" description="Disordered" evidence="1">
    <location>
        <begin position="1"/>
        <end position="34"/>
    </location>
</feature>
<protein>
    <submittedName>
        <fullName evidence="2">Uncharacterized protein</fullName>
    </submittedName>
</protein>
<reference evidence="2" key="1">
    <citation type="submission" date="2011-04" db="EMBL/GenBank/DDBJ databases">
        <title>Evolution of plant cell wall degrading machinery underlies the functional diversity of forest fungi.</title>
        <authorList>
            <consortium name="US DOE Joint Genome Institute (JGI-PGF)"/>
            <person name="Eastwood D.C."/>
            <person name="Floudas D."/>
            <person name="Binder M."/>
            <person name="Majcherczyk A."/>
            <person name="Schneider P."/>
            <person name="Aerts A."/>
            <person name="Asiegbu F.O."/>
            <person name="Baker S.E."/>
            <person name="Barry K."/>
            <person name="Bendiksby M."/>
            <person name="Blumentritt M."/>
            <person name="Coutinho P.M."/>
            <person name="Cullen D."/>
            <person name="Cullen D."/>
            <person name="Gathman A."/>
            <person name="Goodell B."/>
            <person name="Henrissat B."/>
            <person name="Ihrmark K."/>
            <person name="Kauserud H."/>
            <person name="Kohler A."/>
            <person name="LaButti K."/>
            <person name="Lapidus A."/>
            <person name="Lavin J.L."/>
            <person name="Lee Y.-H."/>
            <person name="Lindquist E."/>
            <person name="Lilly W."/>
            <person name="Lucas S."/>
            <person name="Morin E."/>
            <person name="Murat C."/>
            <person name="Oguiza J.A."/>
            <person name="Park J."/>
            <person name="Pisabarro A.G."/>
            <person name="Riley R."/>
            <person name="Rosling A."/>
            <person name="Salamov A."/>
            <person name="Schmidt O."/>
            <person name="Schmutz J."/>
            <person name="Skrede I."/>
            <person name="Stenlid J."/>
            <person name="Wiebenga A."/>
            <person name="Xie X."/>
            <person name="Kues U."/>
            <person name="Hibbett D.S."/>
            <person name="Hoffmeister D."/>
            <person name="Hogberg N."/>
            <person name="Martin F."/>
            <person name="Grigoriev I.V."/>
            <person name="Watkinson S.C."/>
        </authorList>
    </citation>
    <scope>NUCLEOTIDE SEQUENCE</scope>
    <source>
        <strain evidence="2">S7.9</strain>
    </source>
</reference>
<feature type="compositionally biased region" description="Polar residues" evidence="1">
    <location>
        <begin position="68"/>
        <end position="79"/>
    </location>
</feature>
<proteinExistence type="predicted"/>
<dbReference type="EMBL" id="GL945431">
    <property type="protein sequence ID" value="EGO27854.1"/>
    <property type="molecule type" value="Genomic_DNA"/>
</dbReference>
<feature type="compositionally biased region" description="Polar residues" evidence="1">
    <location>
        <begin position="14"/>
        <end position="34"/>
    </location>
</feature>
<dbReference type="HOGENOM" id="CLU_032495_0_0_1"/>
<gene>
    <name evidence="2" type="ORF">SERLADRAFT_461993</name>
</gene>
<feature type="region of interest" description="Disordered" evidence="1">
    <location>
        <begin position="235"/>
        <end position="289"/>
    </location>
</feature>